<protein>
    <submittedName>
        <fullName evidence="2">Uncharacterized protein</fullName>
    </submittedName>
</protein>
<organism evidence="2 3">
    <name type="scientific">Streptomyces heilongjiangensis</name>
    <dbReference type="NCBI Taxonomy" id="945052"/>
    <lineage>
        <taxon>Bacteria</taxon>
        <taxon>Bacillati</taxon>
        <taxon>Actinomycetota</taxon>
        <taxon>Actinomycetes</taxon>
        <taxon>Kitasatosporales</taxon>
        <taxon>Streptomycetaceae</taxon>
        <taxon>Streptomyces</taxon>
    </lineage>
</organism>
<feature type="region of interest" description="Disordered" evidence="1">
    <location>
        <begin position="26"/>
        <end position="47"/>
    </location>
</feature>
<evidence type="ECO:0000313" key="2">
    <source>
        <dbReference type="EMBL" id="MFC5809662.1"/>
    </source>
</evidence>
<dbReference type="EMBL" id="JBHSNZ010000012">
    <property type="protein sequence ID" value="MFC5809662.1"/>
    <property type="molecule type" value="Genomic_DNA"/>
</dbReference>
<dbReference type="RefSeq" id="WP_272171605.1">
    <property type="nucleotide sequence ID" value="NZ_JAQOSL010000033.1"/>
</dbReference>
<proteinExistence type="predicted"/>
<comment type="caution">
    <text evidence="2">The sequence shown here is derived from an EMBL/GenBank/DDBJ whole genome shotgun (WGS) entry which is preliminary data.</text>
</comment>
<sequence length="47" mass="4694">MTDDVSGGEWPATTLAATATATAVSGDALTDVARRRRRGTPPAPGPA</sequence>
<evidence type="ECO:0000313" key="3">
    <source>
        <dbReference type="Proteomes" id="UP001596112"/>
    </source>
</evidence>
<reference evidence="3" key="1">
    <citation type="journal article" date="2019" name="Int. J. Syst. Evol. Microbiol.">
        <title>The Global Catalogue of Microorganisms (GCM) 10K type strain sequencing project: providing services to taxonomists for standard genome sequencing and annotation.</title>
        <authorList>
            <consortium name="The Broad Institute Genomics Platform"/>
            <consortium name="The Broad Institute Genome Sequencing Center for Infectious Disease"/>
            <person name="Wu L."/>
            <person name="Ma J."/>
        </authorList>
    </citation>
    <scope>NUCLEOTIDE SEQUENCE [LARGE SCALE GENOMIC DNA]</scope>
    <source>
        <strain evidence="3">JCM 9918</strain>
    </source>
</reference>
<keyword evidence="3" id="KW-1185">Reference proteome</keyword>
<name>A0ABW1B9K1_9ACTN</name>
<gene>
    <name evidence="2" type="ORF">ACFQGO_19450</name>
</gene>
<dbReference type="Proteomes" id="UP001596112">
    <property type="component" value="Unassembled WGS sequence"/>
</dbReference>
<accession>A0ABW1B9K1</accession>
<evidence type="ECO:0000256" key="1">
    <source>
        <dbReference type="SAM" id="MobiDB-lite"/>
    </source>
</evidence>